<sequence length="23" mass="2579">MGRRIYAQSNSESDYVKAVYGLA</sequence>
<keyword evidence="2" id="KW-1185">Reference proteome</keyword>
<reference evidence="1" key="2">
    <citation type="submission" date="2015-06" db="UniProtKB">
        <authorList>
            <consortium name="EnsemblMetazoa"/>
        </authorList>
    </citation>
    <scope>IDENTIFICATION</scope>
</reference>
<organism evidence="1 2">
    <name type="scientific">Megaselia scalaris</name>
    <name type="common">Humpbacked fly</name>
    <name type="synonym">Phora scalaris</name>
    <dbReference type="NCBI Taxonomy" id="36166"/>
    <lineage>
        <taxon>Eukaryota</taxon>
        <taxon>Metazoa</taxon>
        <taxon>Ecdysozoa</taxon>
        <taxon>Arthropoda</taxon>
        <taxon>Hexapoda</taxon>
        <taxon>Insecta</taxon>
        <taxon>Pterygota</taxon>
        <taxon>Neoptera</taxon>
        <taxon>Endopterygota</taxon>
        <taxon>Diptera</taxon>
        <taxon>Brachycera</taxon>
        <taxon>Muscomorpha</taxon>
        <taxon>Platypezoidea</taxon>
        <taxon>Phoridae</taxon>
        <taxon>Megaseliini</taxon>
        <taxon>Megaselia</taxon>
    </lineage>
</organism>
<evidence type="ECO:0000313" key="2">
    <source>
        <dbReference type="Proteomes" id="UP000015102"/>
    </source>
</evidence>
<proteinExistence type="predicted"/>
<dbReference type="HOGENOM" id="CLU_3423410_0_0_1"/>
<dbReference type="EMBL" id="CAQQ02019309">
    <property type="status" value="NOT_ANNOTATED_CDS"/>
    <property type="molecule type" value="Genomic_DNA"/>
</dbReference>
<evidence type="ECO:0000313" key="1">
    <source>
        <dbReference type="EnsemblMetazoa" id="MESCA000839-PA"/>
    </source>
</evidence>
<protein>
    <submittedName>
        <fullName evidence="1">Uncharacterized protein</fullName>
    </submittedName>
</protein>
<dbReference type="Proteomes" id="UP000015102">
    <property type="component" value="Unassembled WGS sequence"/>
</dbReference>
<dbReference type="EnsemblMetazoa" id="MESCA000839-RA">
    <property type="protein sequence ID" value="MESCA000839-PA"/>
    <property type="gene ID" value="MESCA000839"/>
</dbReference>
<dbReference type="AlphaFoldDB" id="T1GC42"/>
<name>T1GC42_MEGSC</name>
<accession>T1GC42</accession>
<reference evidence="2" key="1">
    <citation type="submission" date="2013-02" db="EMBL/GenBank/DDBJ databases">
        <authorList>
            <person name="Hughes D."/>
        </authorList>
    </citation>
    <scope>NUCLEOTIDE SEQUENCE</scope>
    <source>
        <strain>Durham</strain>
        <strain evidence="2">NC isolate 2 -- Noor lab</strain>
    </source>
</reference>